<dbReference type="PROSITE" id="PS51380">
    <property type="entry name" value="EXS"/>
    <property type="match status" value="1"/>
</dbReference>
<dbReference type="InterPro" id="IPR036915">
    <property type="entry name" value="Cyclin-like_sf"/>
</dbReference>
<dbReference type="SUPFAM" id="SSF47954">
    <property type="entry name" value="Cyclin-like"/>
    <property type="match status" value="1"/>
</dbReference>
<dbReference type="InterPro" id="IPR013922">
    <property type="entry name" value="Cyclin_PHO80-like"/>
</dbReference>
<reference evidence="11" key="1">
    <citation type="submission" date="2013-09" db="EMBL/GenBank/DDBJ databases">
        <title>Corchorus olitorius genome sequencing.</title>
        <authorList>
            <person name="Alam M."/>
            <person name="Haque M.S."/>
            <person name="Islam M.S."/>
            <person name="Emdad E.M."/>
            <person name="Islam M.M."/>
            <person name="Ahmed B."/>
            <person name="Halim A."/>
            <person name="Hossen Q.M.M."/>
            <person name="Hossain M.Z."/>
            <person name="Ahmed R."/>
            <person name="Khan M.M."/>
            <person name="Islam R."/>
            <person name="Rashid M.M."/>
            <person name="Khan S.A."/>
            <person name="Rahman M.S."/>
            <person name="Alam M."/>
            <person name="Yahiya A.S."/>
            <person name="Khan M.S."/>
            <person name="Azam M.S."/>
            <person name="Haque T."/>
            <person name="Lashkar M.Z.H."/>
            <person name="Akhand A.I."/>
            <person name="Morshed G."/>
            <person name="Roy S."/>
            <person name="Uddin K.S."/>
            <person name="Rabeya T."/>
            <person name="Hossain A.S."/>
            <person name="Chowdhury A."/>
            <person name="Snigdha A.R."/>
            <person name="Mortoza M.S."/>
            <person name="Matin S.A."/>
            <person name="Hoque S.M.E."/>
            <person name="Islam M.K."/>
            <person name="Roy D.K."/>
            <person name="Haider R."/>
            <person name="Moosa M.M."/>
            <person name="Elias S.M."/>
            <person name="Hasan A.M."/>
            <person name="Jahan S."/>
            <person name="Shafiuddin M."/>
            <person name="Mahmood N."/>
            <person name="Shommy N.S."/>
        </authorList>
    </citation>
    <scope>NUCLEOTIDE SEQUENCE [LARGE SCALE GENOMIC DNA]</scope>
    <source>
        <strain evidence="11">cv. O-4</strain>
    </source>
</reference>
<proteinExistence type="inferred from homology"/>
<accession>A0A1R3JYP1</accession>
<protein>
    <recommendedName>
        <fullName evidence="9">EXS domain-containing protein</fullName>
    </recommendedName>
</protein>
<name>A0A1R3JYP1_9ROSI</name>
<evidence type="ECO:0000256" key="7">
    <source>
        <dbReference type="ARBA" id="ARBA00023306"/>
    </source>
</evidence>
<evidence type="ECO:0000313" key="11">
    <source>
        <dbReference type="Proteomes" id="UP000187203"/>
    </source>
</evidence>
<dbReference type="GO" id="GO:0016020">
    <property type="term" value="C:membrane"/>
    <property type="evidence" value="ECO:0007669"/>
    <property type="project" value="UniProtKB-SubCell"/>
</dbReference>
<evidence type="ECO:0000256" key="4">
    <source>
        <dbReference type="ARBA" id="ARBA00022692"/>
    </source>
</evidence>
<evidence type="ECO:0000256" key="2">
    <source>
        <dbReference type="ARBA" id="ARBA00007215"/>
    </source>
</evidence>
<dbReference type="Pfam" id="PF03124">
    <property type="entry name" value="EXS"/>
    <property type="match status" value="1"/>
</dbReference>
<dbReference type="InterPro" id="IPR004342">
    <property type="entry name" value="EXS_C"/>
</dbReference>
<evidence type="ECO:0000256" key="6">
    <source>
        <dbReference type="ARBA" id="ARBA00023136"/>
    </source>
</evidence>
<comment type="similarity">
    <text evidence="2">Belongs to the cyclin family. Cyclin U/P subfamily.</text>
</comment>
<dbReference type="Proteomes" id="UP000187203">
    <property type="component" value="Unassembled WGS sequence"/>
</dbReference>
<keyword evidence="6 8" id="KW-0472">Membrane</keyword>
<dbReference type="PANTHER" id="PTHR10783">
    <property type="entry name" value="XENOTROPIC AND POLYTROPIC RETROVIRUS RECEPTOR 1-RELATED"/>
    <property type="match status" value="1"/>
</dbReference>
<keyword evidence="3" id="KW-0132">Cell division</keyword>
<feature type="transmembrane region" description="Helical" evidence="8">
    <location>
        <begin position="221"/>
        <end position="243"/>
    </location>
</feature>
<feature type="transmembrane region" description="Helical" evidence="8">
    <location>
        <begin position="157"/>
        <end position="177"/>
    </location>
</feature>
<keyword evidence="5 8" id="KW-1133">Transmembrane helix</keyword>
<dbReference type="GO" id="GO:0051301">
    <property type="term" value="P:cell division"/>
    <property type="evidence" value="ECO:0007669"/>
    <property type="project" value="UniProtKB-KW"/>
</dbReference>
<feature type="transmembrane region" description="Helical" evidence="8">
    <location>
        <begin position="189"/>
        <end position="209"/>
    </location>
</feature>
<dbReference type="OrthoDB" id="2159384at2759"/>
<keyword evidence="7" id="KW-0131">Cell cycle</keyword>
<dbReference type="PANTHER" id="PTHR10783:SF46">
    <property type="entry name" value="PROTEIN ERD1 HOMOLOG 2"/>
    <property type="match status" value="1"/>
</dbReference>
<sequence>MFGGLVTAPINSPHLRKSSGRAVVSDLDDELGNGVGNGHLHPIPMEVNALKSATTPMITVAIVPSPTLLWRFKVLLFLLWGFICCKIGWYSVMRMSVDLRDLFLYEAFLYYNPLLLVTTMVWLWGINLWVFSQSNVNYAKIFDLDQNHLTHREIWKCAKWMTIIVPSSMTAYLYLYSHGEVSWAASQPVLLYFAVVMVLIFPFDIFYFSSRYYLLRTLWRIAFPIQAITFSDFFLADILTSMSKVFSDLERSVCRMVHRQVATIAWFEADSVCGSHSLTIPLVLVLPYLFRFFQCLRQYKDTGERSTLLNALKYSTAVPVIFLSALKYHVLPDSWTNFYRPLWLLSSVLNSLYSFYWDVTRDWDLSGFTHIFKFNKSHIWSHLLHGRIWVYIWVIGSNLILRCTWTYKLSSHLRHNYLTVFTISALEIFRRFQWIFFRVDNEWNKINSRSNIQLSMNDPHAIIEEMKLLAYNGHNEEGLGSTTANLTRRVQQQQQCRRHAMQPQLSCWLAHKHPDSLLISLNVHRLLVTSVMVAAKMLDDVHYNNAFYARVGGVSNAELNRLEIELLFLLDFGVMVSSRVFESYCLHLEKEMLINGANQHRIDRGITLLAIDDVTELSVEDTHNCSPPQVVDSNL</sequence>
<keyword evidence="4 8" id="KW-0812">Transmembrane</keyword>
<evidence type="ECO:0000256" key="8">
    <source>
        <dbReference type="SAM" id="Phobius"/>
    </source>
</evidence>
<feature type="transmembrane region" description="Helical" evidence="8">
    <location>
        <begin position="110"/>
        <end position="131"/>
    </location>
</feature>
<evidence type="ECO:0000256" key="1">
    <source>
        <dbReference type="ARBA" id="ARBA00004141"/>
    </source>
</evidence>
<evidence type="ECO:0000259" key="9">
    <source>
        <dbReference type="PROSITE" id="PS51380"/>
    </source>
</evidence>
<keyword evidence="11" id="KW-1185">Reference proteome</keyword>
<evidence type="ECO:0000256" key="5">
    <source>
        <dbReference type="ARBA" id="ARBA00022989"/>
    </source>
</evidence>
<comment type="subcellular location">
    <subcellularLocation>
        <location evidence="1">Membrane</location>
        <topology evidence="1">Multi-pass membrane protein</topology>
    </subcellularLocation>
</comment>
<dbReference type="GO" id="GO:0019901">
    <property type="term" value="F:protein kinase binding"/>
    <property type="evidence" value="ECO:0007669"/>
    <property type="project" value="InterPro"/>
</dbReference>
<dbReference type="Gene3D" id="1.10.472.10">
    <property type="entry name" value="Cyclin-like"/>
    <property type="match status" value="1"/>
</dbReference>
<feature type="transmembrane region" description="Helical" evidence="8">
    <location>
        <begin position="74"/>
        <end position="90"/>
    </location>
</feature>
<gene>
    <name evidence="10" type="ORF">COLO4_12992</name>
</gene>
<dbReference type="GO" id="GO:0005737">
    <property type="term" value="C:cytoplasm"/>
    <property type="evidence" value="ECO:0007669"/>
    <property type="project" value="TreeGrafter"/>
</dbReference>
<comment type="caution">
    <text evidence="10">The sequence shown here is derived from an EMBL/GenBank/DDBJ whole genome shotgun (WGS) entry which is preliminary data.</text>
</comment>
<feature type="domain" description="EXS" evidence="9">
    <location>
        <begin position="271"/>
        <end position="470"/>
    </location>
</feature>
<evidence type="ECO:0000313" key="10">
    <source>
        <dbReference type="EMBL" id="OMO99982.1"/>
    </source>
</evidence>
<dbReference type="Pfam" id="PF08613">
    <property type="entry name" value="Cyclin"/>
    <property type="match status" value="1"/>
</dbReference>
<organism evidence="10 11">
    <name type="scientific">Corchorus olitorius</name>
    <dbReference type="NCBI Taxonomy" id="93759"/>
    <lineage>
        <taxon>Eukaryota</taxon>
        <taxon>Viridiplantae</taxon>
        <taxon>Streptophyta</taxon>
        <taxon>Embryophyta</taxon>
        <taxon>Tracheophyta</taxon>
        <taxon>Spermatophyta</taxon>
        <taxon>Magnoliopsida</taxon>
        <taxon>eudicotyledons</taxon>
        <taxon>Gunneridae</taxon>
        <taxon>Pentapetalae</taxon>
        <taxon>rosids</taxon>
        <taxon>malvids</taxon>
        <taxon>Malvales</taxon>
        <taxon>Malvaceae</taxon>
        <taxon>Grewioideae</taxon>
        <taxon>Apeibeae</taxon>
        <taxon>Corchorus</taxon>
    </lineage>
</organism>
<dbReference type="AlphaFoldDB" id="A0A1R3JYP1"/>
<evidence type="ECO:0000256" key="3">
    <source>
        <dbReference type="ARBA" id="ARBA00022618"/>
    </source>
</evidence>
<dbReference type="EMBL" id="AWUE01015006">
    <property type="protein sequence ID" value="OMO99982.1"/>
    <property type="molecule type" value="Genomic_DNA"/>
</dbReference>